<name>A0ACC1YNX5_MELAZ</name>
<keyword evidence="2" id="KW-1185">Reference proteome</keyword>
<evidence type="ECO:0000313" key="1">
    <source>
        <dbReference type="EMBL" id="KAJ4725131.1"/>
    </source>
</evidence>
<gene>
    <name evidence="1" type="ORF">OWV82_004042</name>
</gene>
<proteinExistence type="predicted"/>
<reference evidence="1 2" key="1">
    <citation type="journal article" date="2023" name="Science">
        <title>Complex scaffold remodeling in plant triterpene biosynthesis.</title>
        <authorList>
            <person name="De La Pena R."/>
            <person name="Hodgson H."/>
            <person name="Liu J.C."/>
            <person name="Stephenson M.J."/>
            <person name="Martin A.C."/>
            <person name="Owen C."/>
            <person name="Harkess A."/>
            <person name="Leebens-Mack J."/>
            <person name="Jimenez L.E."/>
            <person name="Osbourn A."/>
            <person name="Sattely E.S."/>
        </authorList>
    </citation>
    <scope>NUCLEOTIDE SEQUENCE [LARGE SCALE GENOMIC DNA]</scope>
    <source>
        <strain evidence="2">cv. JPN11</strain>
        <tissue evidence="1">Leaf</tissue>
    </source>
</reference>
<dbReference type="EMBL" id="CM051395">
    <property type="protein sequence ID" value="KAJ4725131.1"/>
    <property type="molecule type" value="Genomic_DNA"/>
</dbReference>
<comment type="caution">
    <text evidence="1">The sequence shown here is derived from an EMBL/GenBank/DDBJ whole genome shotgun (WGS) entry which is preliminary data.</text>
</comment>
<sequence length="857" mass="95028">MDLAVVGRHALLFDDDNNASFVNSANALVEWNSLSIDRYDVRHLLSAPPPRVKRRHVSPLCHPDSPSESELDHERYLDLPCTSPVHEQDLDNGAGPVNDGGFHTVPFSYGNTDESTEQRNADAESGFQPPFTLPESLLQNLPPSEKVHQIIARTAVFVSKHGGQSEIVLRVKQGDNPTFGFLMPHHHLYAYFRFLVDHPELLREENKSGLDQTSNVGGGALSLLGSVYGSGEDEDGATGDALELKRNKSDGAANITVSNGSEPIESSVNLAGKDEIVSKHSLASLKEKAPLIKRNQSISTVKAKSSSGTKKEGDAPNADKLEAAALPSISKVELPVVEPPSDMKRVVDKIVEFILRNGKEFEAVLVEQDRKHGRFPFLLQSNLYYPYYLKVLHKAEESKLPGKGFASEKHDSAGLGMERKNVSKESATPYLESDIPYDSDRKEKFKMVLGKSKKDTQDLPSKPTEPNSGVVVDAAAAAAILQVATRGIRNPDLDSLTKMSLIGNSQGPSSEGGQASSLGSLLSSWPQSSNQKLAQKGEPSVSVPVANVIAKSAAVAAASEADSSEASLSREQKLKAERLKRAKMFASMIKGKAAPLKTEPRCQSVELPESGFSGSGAEIVNLTGKEREGSSVPLDVDSNRNEKSGKKDVADDIERRSKRKYRSRSTRNEEEEEEEEEEGEEEEKDHKHSKRKRRSRRSSHHSRNRKRHSSSKDRNSWHRHKHDSAADNEQRHSRHGRKHDSFSDDEHGNHRHRHKYDSSSDDEHSHSRRRHKHNSASDDEQRHRRRSRKHRKRSHSERELELEEGEIKSDQSKASEGCAVSREASIDVSKSNHSREASVDVIKIMSRWKGLITALQY</sequence>
<protein>
    <submittedName>
        <fullName evidence="1">Splicing factor, suppressor of white-apricot-like</fullName>
    </submittedName>
</protein>
<organism evidence="1 2">
    <name type="scientific">Melia azedarach</name>
    <name type="common">Chinaberry tree</name>
    <dbReference type="NCBI Taxonomy" id="155640"/>
    <lineage>
        <taxon>Eukaryota</taxon>
        <taxon>Viridiplantae</taxon>
        <taxon>Streptophyta</taxon>
        <taxon>Embryophyta</taxon>
        <taxon>Tracheophyta</taxon>
        <taxon>Spermatophyta</taxon>
        <taxon>Magnoliopsida</taxon>
        <taxon>eudicotyledons</taxon>
        <taxon>Gunneridae</taxon>
        <taxon>Pentapetalae</taxon>
        <taxon>rosids</taxon>
        <taxon>malvids</taxon>
        <taxon>Sapindales</taxon>
        <taxon>Meliaceae</taxon>
        <taxon>Melia</taxon>
    </lineage>
</organism>
<evidence type="ECO:0000313" key="2">
    <source>
        <dbReference type="Proteomes" id="UP001164539"/>
    </source>
</evidence>
<dbReference type="Proteomes" id="UP001164539">
    <property type="component" value="Chromosome 2"/>
</dbReference>
<accession>A0ACC1YNX5</accession>